<keyword evidence="2" id="KW-1185">Reference proteome</keyword>
<evidence type="ECO:0000313" key="2">
    <source>
        <dbReference type="Proteomes" id="UP000290289"/>
    </source>
</evidence>
<gene>
    <name evidence="1" type="ORF">DVH24_038641</name>
</gene>
<protein>
    <submittedName>
        <fullName evidence="1">Uncharacterized protein</fullName>
    </submittedName>
</protein>
<name>A0A498KAK1_MALDO</name>
<proteinExistence type="predicted"/>
<reference evidence="1 2" key="1">
    <citation type="submission" date="2018-10" db="EMBL/GenBank/DDBJ databases">
        <title>A high-quality apple genome assembly.</title>
        <authorList>
            <person name="Hu J."/>
        </authorList>
    </citation>
    <scope>NUCLEOTIDE SEQUENCE [LARGE SCALE GENOMIC DNA]</scope>
    <source>
        <strain evidence="2">cv. HFTH1</strain>
        <tissue evidence="1">Young leaf</tissue>
    </source>
</reference>
<dbReference type="EMBL" id="RDQH01000329">
    <property type="protein sequence ID" value="RXI04367.1"/>
    <property type="molecule type" value="Genomic_DNA"/>
</dbReference>
<accession>A0A498KAK1</accession>
<organism evidence="1 2">
    <name type="scientific">Malus domestica</name>
    <name type="common">Apple</name>
    <name type="synonym">Pyrus malus</name>
    <dbReference type="NCBI Taxonomy" id="3750"/>
    <lineage>
        <taxon>Eukaryota</taxon>
        <taxon>Viridiplantae</taxon>
        <taxon>Streptophyta</taxon>
        <taxon>Embryophyta</taxon>
        <taxon>Tracheophyta</taxon>
        <taxon>Spermatophyta</taxon>
        <taxon>Magnoliopsida</taxon>
        <taxon>eudicotyledons</taxon>
        <taxon>Gunneridae</taxon>
        <taxon>Pentapetalae</taxon>
        <taxon>rosids</taxon>
        <taxon>fabids</taxon>
        <taxon>Rosales</taxon>
        <taxon>Rosaceae</taxon>
        <taxon>Amygdaloideae</taxon>
        <taxon>Maleae</taxon>
        <taxon>Malus</taxon>
    </lineage>
</organism>
<sequence length="101" mass="12026">MTGVESSGEKGEERSSGAGKIEEFYKFRQIYAFYETSFHDLTVKLVCRYYKIAYVKNRKKQTFRYYVTKQKISTVINENSQFNCYFSFDFNDFLQLHSSTL</sequence>
<dbReference type="Proteomes" id="UP000290289">
    <property type="component" value="Chromosome 3"/>
</dbReference>
<dbReference type="AlphaFoldDB" id="A0A498KAK1"/>
<evidence type="ECO:0000313" key="1">
    <source>
        <dbReference type="EMBL" id="RXI04367.1"/>
    </source>
</evidence>
<comment type="caution">
    <text evidence="1">The sequence shown here is derived from an EMBL/GenBank/DDBJ whole genome shotgun (WGS) entry which is preliminary data.</text>
</comment>